<gene>
    <name evidence="1" type="ORF">QJ522_03265</name>
</gene>
<evidence type="ECO:0000313" key="1">
    <source>
        <dbReference type="EMBL" id="MDI6448054.1"/>
    </source>
</evidence>
<sequence length="304" mass="34244">MTEQGVILKGVGPDNPILYDNDWWFDVFDNNYLWAQASLSKADLRGNIVTLDMWDWQKGYHYKMQQCVDDANKALKLARDSGLRNIPDLTLGSDRVLQRPTSGRIEDTVPHETPGSRLIVAEARKVSPAKPLVIVVGGALTTVANALLTDPEIAPNIVVFGLTVSYYGYNGKDGWSTYIVAKRAPLVEWGTRSFWDKDSVFRAEHFEALPDNPFTQDMKRFIRTDLGRANQLGDGAPLVWLYNPKCWKAAKMREAIWRGPATDFVEVAEGQTGDVLEIPKAQTDLEECRKEFFRVLTNSDLYGK</sequence>
<name>A0AAW6TWI4_9BACT</name>
<comment type="caution">
    <text evidence="1">The sequence shown here is derived from an EMBL/GenBank/DDBJ whole genome shotgun (WGS) entry which is preliminary data.</text>
</comment>
<accession>A0AAW6TWI4</accession>
<evidence type="ECO:0008006" key="3">
    <source>
        <dbReference type="Google" id="ProtNLM"/>
    </source>
</evidence>
<keyword evidence="2" id="KW-1185">Reference proteome</keyword>
<organism evidence="1 2">
    <name type="scientific">Anaerobaca lacustris</name>
    <dbReference type="NCBI Taxonomy" id="3044600"/>
    <lineage>
        <taxon>Bacteria</taxon>
        <taxon>Pseudomonadati</taxon>
        <taxon>Planctomycetota</taxon>
        <taxon>Phycisphaerae</taxon>
        <taxon>Sedimentisphaerales</taxon>
        <taxon>Anaerobacaceae</taxon>
        <taxon>Anaerobaca</taxon>
    </lineage>
</organism>
<proteinExistence type="predicted"/>
<dbReference type="Gene3D" id="3.90.245.10">
    <property type="entry name" value="Ribonucleoside hydrolase-like"/>
    <property type="match status" value="1"/>
</dbReference>
<dbReference type="GO" id="GO:0016799">
    <property type="term" value="F:hydrolase activity, hydrolyzing N-glycosyl compounds"/>
    <property type="evidence" value="ECO:0007669"/>
    <property type="project" value="InterPro"/>
</dbReference>
<dbReference type="RefSeq" id="WP_349243464.1">
    <property type="nucleotide sequence ID" value="NZ_JASCXX010000003.1"/>
</dbReference>
<dbReference type="Proteomes" id="UP001431776">
    <property type="component" value="Unassembled WGS sequence"/>
</dbReference>
<evidence type="ECO:0000313" key="2">
    <source>
        <dbReference type="Proteomes" id="UP001431776"/>
    </source>
</evidence>
<dbReference type="AlphaFoldDB" id="A0AAW6TWI4"/>
<reference evidence="1" key="1">
    <citation type="submission" date="2023-05" db="EMBL/GenBank/DDBJ databases">
        <title>Anaerotaeda fermentans gen. nov., sp. nov., a novel anaerobic planctomycete of the new family within the order Sedimentisphaerales isolated from Taman Peninsula, Russia.</title>
        <authorList>
            <person name="Khomyakova M.A."/>
            <person name="Merkel A.Y."/>
            <person name="Slobodkin A.I."/>
        </authorList>
    </citation>
    <scope>NUCLEOTIDE SEQUENCE</scope>
    <source>
        <strain evidence="1">M17dextr</strain>
    </source>
</reference>
<protein>
    <recommendedName>
        <fullName evidence="3">Inosine/uridine-preferring nucleoside hydrolase domain-containing protein</fullName>
    </recommendedName>
</protein>
<dbReference type="InterPro" id="IPR036452">
    <property type="entry name" value="Ribo_hydro-like"/>
</dbReference>
<dbReference type="EMBL" id="JASCXX010000003">
    <property type="protein sequence ID" value="MDI6448054.1"/>
    <property type="molecule type" value="Genomic_DNA"/>
</dbReference>